<keyword evidence="2" id="KW-1185">Reference proteome</keyword>
<name>A0A1M5BAW9_9FLAO</name>
<sequence>MKLIHKTFWVLGLLLFFNGCNQFEKKQAAIFLEVYFLDPGLKFPMNISCQALRSEMLKERVKYKLIDNEDTLKLFQRYYNQLKNDTTQINFDVKMQVIYHNHAQVDSLCMGSNFNITVNGVKKKESKDFHNFIRSNVYGAH</sequence>
<accession>A0A1M5BAW9</accession>
<evidence type="ECO:0000313" key="1">
    <source>
        <dbReference type="EMBL" id="SHF39536.1"/>
    </source>
</evidence>
<dbReference type="OrthoDB" id="839194at2"/>
<organism evidence="1 2">
    <name type="scientific">Flavobacterium fontis</name>
    <dbReference type="NCBI Taxonomy" id="1124188"/>
    <lineage>
        <taxon>Bacteria</taxon>
        <taxon>Pseudomonadati</taxon>
        <taxon>Bacteroidota</taxon>
        <taxon>Flavobacteriia</taxon>
        <taxon>Flavobacteriales</taxon>
        <taxon>Flavobacteriaceae</taxon>
        <taxon>Flavobacterium</taxon>
    </lineage>
</organism>
<gene>
    <name evidence="1" type="ORF">SAMN05444377_1082</name>
</gene>
<evidence type="ECO:0000313" key="2">
    <source>
        <dbReference type="Proteomes" id="UP000184147"/>
    </source>
</evidence>
<dbReference type="EMBL" id="FQVQ01000008">
    <property type="protein sequence ID" value="SHF39536.1"/>
    <property type="molecule type" value="Genomic_DNA"/>
</dbReference>
<dbReference type="RefSeq" id="WP_073363197.1">
    <property type="nucleotide sequence ID" value="NZ_FQVQ01000008.1"/>
</dbReference>
<proteinExistence type="predicted"/>
<reference evidence="1 2" key="1">
    <citation type="submission" date="2016-11" db="EMBL/GenBank/DDBJ databases">
        <authorList>
            <person name="Jaros S."/>
            <person name="Januszkiewicz K."/>
            <person name="Wedrychowicz H."/>
        </authorList>
    </citation>
    <scope>NUCLEOTIDE SEQUENCE [LARGE SCALE GENOMIC DNA]</scope>
    <source>
        <strain evidence="1 2">DSM 25660</strain>
    </source>
</reference>
<protein>
    <submittedName>
        <fullName evidence="1">Uncharacterized protein</fullName>
    </submittedName>
</protein>
<dbReference type="AlphaFoldDB" id="A0A1M5BAW9"/>
<dbReference type="Proteomes" id="UP000184147">
    <property type="component" value="Unassembled WGS sequence"/>
</dbReference>